<evidence type="ECO:0000313" key="5">
    <source>
        <dbReference type="Proteomes" id="UP000219331"/>
    </source>
</evidence>
<reference evidence="4 5" key="1">
    <citation type="submission" date="2017-08" db="EMBL/GenBank/DDBJ databases">
        <authorList>
            <person name="de Groot N.N."/>
        </authorList>
    </citation>
    <scope>NUCLEOTIDE SEQUENCE [LARGE SCALE GENOMIC DNA]</scope>
    <source>
        <strain evidence="4 5">USBA 352</strain>
    </source>
</reference>
<dbReference type="InterPro" id="IPR036291">
    <property type="entry name" value="NAD(P)-bd_dom_sf"/>
</dbReference>
<dbReference type="PANTHER" id="PTHR43639">
    <property type="entry name" value="OXIDOREDUCTASE, SHORT-CHAIN DEHYDROGENASE/REDUCTASE FAMILY (AFU_ORTHOLOGUE AFUA_5G02870)"/>
    <property type="match status" value="1"/>
</dbReference>
<dbReference type="EMBL" id="OBML01000001">
    <property type="protein sequence ID" value="SOB90033.1"/>
    <property type="molecule type" value="Genomic_DNA"/>
</dbReference>
<dbReference type="GO" id="GO:0016491">
    <property type="term" value="F:oxidoreductase activity"/>
    <property type="evidence" value="ECO:0007669"/>
    <property type="project" value="UniProtKB-KW"/>
</dbReference>
<keyword evidence="5" id="KW-1185">Reference proteome</keyword>
<gene>
    <name evidence="4" type="ORF">SAMN05421512_101375</name>
</gene>
<evidence type="ECO:0000256" key="2">
    <source>
        <dbReference type="ARBA" id="ARBA00023002"/>
    </source>
</evidence>
<dbReference type="Proteomes" id="UP000219331">
    <property type="component" value="Unassembled WGS sequence"/>
</dbReference>
<name>A0A285R7F1_9HYPH</name>
<dbReference type="Pfam" id="PF00106">
    <property type="entry name" value="adh_short"/>
    <property type="match status" value="1"/>
</dbReference>
<dbReference type="SUPFAM" id="SSF51735">
    <property type="entry name" value="NAD(P)-binding Rossmann-fold domains"/>
    <property type="match status" value="1"/>
</dbReference>
<dbReference type="PRINTS" id="PR00081">
    <property type="entry name" value="GDHRDH"/>
</dbReference>
<dbReference type="NCBIfam" id="NF006597">
    <property type="entry name" value="PRK09134.1"/>
    <property type="match status" value="1"/>
</dbReference>
<dbReference type="InterPro" id="IPR002347">
    <property type="entry name" value="SDR_fam"/>
</dbReference>
<dbReference type="STRING" id="538381.GCA_001696535_01502"/>
<comment type="similarity">
    <text evidence="1 3">Belongs to the short-chain dehydrogenases/reductases (SDR) family.</text>
</comment>
<proteinExistence type="inferred from homology"/>
<protein>
    <submittedName>
        <fullName evidence="4">NAD(P)-dependent dehydrogenase, short-chain alcohol dehydrogenase family</fullName>
    </submittedName>
</protein>
<dbReference type="RefSeq" id="WP_244271575.1">
    <property type="nucleotide sequence ID" value="NZ_MBQE01000001.1"/>
</dbReference>
<dbReference type="AlphaFoldDB" id="A0A285R7F1"/>
<dbReference type="PANTHER" id="PTHR43639:SF1">
    <property type="entry name" value="SHORT-CHAIN DEHYDROGENASE_REDUCTASE FAMILY PROTEIN"/>
    <property type="match status" value="1"/>
</dbReference>
<evidence type="ECO:0000256" key="3">
    <source>
        <dbReference type="RuleBase" id="RU000363"/>
    </source>
</evidence>
<dbReference type="Gene3D" id="3.40.50.720">
    <property type="entry name" value="NAD(P)-binding Rossmann-like Domain"/>
    <property type="match status" value="1"/>
</dbReference>
<accession>A0A285R7F1</accession>
<evidence type="ECO:0000313" key="4">
    <source>
        <dbReference type="EMBL" id="SOB90033.1"/>
    </source>
</evidence>
<evidence type="ECO:0000256" key="1">
    <source>
        <dbReference type="ARBA" id="ARBA00006484"/>
    </source>
</evidence>
<sequence>MSVSQMSVSPEQSPVALVTGAALRIGRAIAEDLAANGFRIAIHAHRSLSEAEALATDIAARGGRACIVAGDLTHPDTPGRIMAAARAQLGPVRLLVNSASIFEKDEIGELELDRYEKHMAIHTRAPIFLTQEMANALPTGMTGLVVNIIDQRVWKLTPQFFSYTLSKAALWAATQTLAQGLAPRIRVNGIGPGPTLANTRQQASDFARQTEAVLMKRGPALEEFGRTIRYLWETPSITGQMIALDGGQHLAWETPDVVGIAE</sequence>
<keyword evidence="2" id="KW-0560">Oxidoreductase</keyword>
<dbReference type="PRINTS" id="PR00080">
    <property type="entry name" value="SDRFAMILY"/>
</dbReference>
<organism evidence="4 5">
    <name type="scientific">Stappia indica</name>
    <dbReference type="NCBI Taxonomy" id="538381"/>
    <lineage>
        <taxon>Bacteria</taxon>
        <taxon>Pseudomonadati</taxon>
        <taxon>Pseudomonadota</taxon>
        <taxon>Alphaproteobacteria</taxon>
        <taxon>Hyphomicrobiales</taxon>
        <taxon>Stappiaceae</taxon>
        <taxon>Stappia</taxon>
    </lineage>
</organism>